<reference evidence="1" key="1">
    <citation type="submission" date="2019-07" db="EMBL/GenBank/DDBJ databases">
        <authorList>
            <person name="Dittberner H."/>
        </authorList>
    </citation>
    <scope>NUCLEOTIDE SEQUENCE [LARGE SCALE GENOMIC DNA]</scope>
</reference>
<sequence>MLESHSIDEASECRTFANESGGDNLVRVGGLTNALLADRGSNSNRVIIVAFKTIATMADRYESRV</sequence>
<dbReference type="EMBL" id="CABITT030000008">
    <property type="protein sequence ID" value="VVB12964.1"/>
    <property type="molecule type" value="Genomic_DNA"/>
</dbReference>
<proteinExistence type="predicted"/>
<protein>
    <submittedName>
        <fullName evidence="1">Uncharacterized protein</fullName>
    </submittedName>
</protein>
<evidence type="ECO:0000313" key="1">
    <source>
        <dbReference type="EMBL" id="VVB12964.1"/>
    </source>
</evidence>
<dbReference type="OrthoDB" id="1806482at2759"/>
<keyword evidence="2" id="KW-1185">Reference proteome</keyword>
<name>A0A565CHA0_9BRAS</name>
<organism evidence="1 2">
    <name type="scientific">Arabis nemorensis</name>
    <dbReference type="NCBI Taxonomy" id="586526"/>
    <lineage>
        <taxon>Eukaryota</taxon>
        <taxon>Viridiplantae</taxon>
        <taxon>Streptophyta</taxon>
        <taxon>Embryophyta</taxon>
        <taxon>Tracheophyta</taxon>
        <taxon>Spermatophyta</taxon>
        <taxon>Magnoliopsida</taxon>
        <taxon>eudicotyledons</taxon>
        <taxon>Gunneridae</taxon>
        <taxon>Pentapetalae</taxon>
        <taxon>rosids</taxon>
        <taxon>malvids</taxon>
        <taxon>Brassicales</taxon>
        <taxon>Brassicaceae</taxon>
        <taxon>Arabideae</taxon>
        <taxon>Arabis</taxon>
    </lineage>
</organism>
<dbReference type="Proteomes" id="UP000489600">
    <property type="component" value="Unassembled WGS sequence"/>
</dbReference>
<gene>
    <name evidence="1" type="ORF">ANE_LOCUS23408</name>
</gene>
<evidence type="ECO:0000313" key="2">
    <source>
        <dbReference type="Proteomes" id="UP000489600"/>
    </source>
</evidence>
<comment type="caution">
    <text evidence="1">The sequence shown here is derived from an EMBL/GenBank/DDBJ whole genome shotgun (WGS) entry which is preliminary data.</text>
</comment>
<dbReference type="AlphaFoldDB" id="A0A565CHA0"/>
<accession>A0A565CHA0</accession>